<organism evidence="2 3">
    <name type="scientific">Favolaschia claudopus</name>
    <dbReference type="NCBI Taxonomy" id="2862362"/>
    <lineage>
        <taxon>Eukaryota</taxon>
        <taxon>Fungi</taxon>
        <taxon>Dikarya</taxon>
        <taxon>Basidiomycota</taxon>
        <taxon>Agaricomycotina</taxon>
        <taxon>Agaricomycetes</taxon>
        <taxon>Agaricomycetidae</taxon>
        <taxon>Agaricales</taxon>
        <taxon>Marasmiineae</taxon>
        <taxon>Mycenaceae</taxon>
        <taxon>Favolaschia</taxon>
    </lineage>
</organism>
<accession>A0AAV9Z0L2</accession>
<evidence type="ECO:0000313" key="3">
    <source>
        <dbReference type="Proteomes" id="UP001362999"/>
    </source>
</evidence>
<protein>
    <submittedName>
        <fullName evidence="2">Uncharacterized protein</fullName>
    </submittedName>
</protein>
<name>A0AAV9Z0L2_9AGAR</name>
<evidence type="ECO:0000256" key="1">
    <source>
        <dbReference type="SAM" id="MobiDB-lite"/>
    </source>
</evidence>
<feature type="region of interest" description="Disordered" evidence="1">
    <location>
        <begin position="164"/>
        <end position="183"/>
    </location>
</feature>
<dbReference type="EMBL" id="JAWWNJ010000259">
    <property type="protein sequence ID" value="KAK6966688.1"/>
    <property type="molecule type" value="Genomic_DNA"/>
</dbReference>
<proteinExistence type="predicted"/>
<dbReference type="AlphaFoldDB" id="A0AAV9Z0L2"/>
<sequence>MAYAKNADENESLLQDVKNEGSLRLALSQTKVVNDFLKYIAHNRCKASPPKMGSALMFDHKTLSGELGLPKMGRRCWGDQEAEMVVVIIREQERLSRPSRFHARNDGVGLVWALEKRVFRSYYWVPEGVKSPKKKSKRERKGEFLELRLVTAQAVQRMGLAIQRASVHRKPDPKMRQKMRRGQ</sequence>
<gene>
    <name evidence="2" type="ORF">R3P38DRAFT_2815856</name>
</gene>
<evidence type="ECO:0000313" key="2">
    <source>
        <dbReference type="EMBL" id="KAK6966688.1"/>
    </source>
</evidence>
<comment type="caution">
    <text evidence="2">The sequence shown here is derived from an EMBL/GenBank/DDBJ whole genome shotgun (WGS) entry which is preliminary data.</text>
</comment>
<keyword evidence="3" id="KW-1185">Reference proteome</keyword>
<dbReference type="Proteomes" id="UP001362999">
    <property type="component" value="Unassembled WGS sequence"/>
</dbReference>
<reference evidence="2 3" key="1">
    <citation type="journal article" date="2024" name="J Genomics">
        <title>Draft genome sequencing and assembly of Favolaschia claudopus CIRM-BRFM 2984 isolated from oak limbs.</title>
        <authorList>
            <person name="Navarro D."/>
            <person name="Drula E."/>
            <person name="Chaduli D."/>
            <person name="Cazenave R."/>
            <person name="Ahrendt S."/>
            <person name="Wang J."/>
            <person name="Lipzen A."/>
            <person name="Daum C."/>
            <person name="Barry K."/>
            <person name="Grigoriev I.V."/>
            <person name="Favel A."/>
            <person name="Rosso M.N."/>
            <person name="Martin F."/>
        </authorList>
    </citation>
    <scope>NUCLEOTIDE SEQUENCE [LARGE SCALE GENOMIC DNA]</scope>
    <source>
        <strain evidence="2 3">CIRM-BRFM 2984</strain>
    </source>
</reference>